<proteinExistence type="inferred from homology"/>
<keyword evidence="3" id="KW-0813">Transport</keyword>
<dbReference type="GO" id="GO:0005813">
    <property type="term" value="C:centrosome"/>
    <property type="evidence" value="ECO:0007669"/>
    <property type="project" value="UniProtKB-SubCell"/>
</dbReference>
<dbReference type="RefSeq" id="XP_009171758.1">
    <property type="nucleotide sequence ID" value="XM_009173494.1"/>
</dbReference>
<keyword evidence="9" id="KW-0966">Cell projection</keyword>
<dbReference type="GO" id="GO:0015031">
    <property type="term" value="P:protein transport"/>
    <property type="evidence" value="ECO:0007669"/>
    <property type="project" value="UniProtKB-KW"/>
</dbReference>
<dbReference type="Proteomes" id="UP000054324">
    <property type="component" value="Unassembled WGS sequence"/>
</dbReference>
<dbReference type="Pfam" id="PF00581">
    <property type="entry name" value="Rhodanese"/>
    <property type="match status" value="1"/>
</dbReference>
<feature type="chain" id="PRO_5001705027" description="Rhodanese domain-containing protein" evidence="12">
    <location>
        <begin position="25"/>
        <end position="428"/>
    </location>
</feature>
<evidence type="ECO:0000256" key="2">
    <source>
        <dbReference type="ARBA" id="ARBA00004300"/>
    </source>
</evidence>
<evidence type="ECO:0000259" key="13">
    <source>
        <dbReference type="PROSITE" id="PS50206"/>
    </source>
</evidence>
<keyword evidence="7" id="KW-0969">Cilium</keyword>
<feature type="signal peptide" evidence="12">
    <location>
        <begin position="1"/>
        <end position="24"/>
    </location>
</feature>
<dbReference type="PANTHER" id="PTHR44390">
    <property type="entry name" value="CENTROSOMAL PROTEIN OF 41 KDA"/>
    <property type="match status" value="1"/>
</dbReference>
<evidence type="ECO:0000256" key="6">
    <source>
        <dbReference type="ARBA" id="ARBA00022927"/>
    </source>
</evidence>
<dbReference type="KEGG" id="ovi:T265_07854"/>
<evidence type="ECO:0000256" key="5">
    <source>
        <dbReference type="ARBA" id="ARBA00022794"/>
    </source>
</evidence>
<evidence type="ECO:0000256" key="4">
    <source>
        <dbReference type="ARBA" id="ARBA00022490"/>
    </source>
</evidence>
<evidence type="ECO:0000256" key="11">
    <source>
        <dbReference type="SAM" id="MobiDB-lite"/>
    </source>
</evidence>
<dbReference type="AlphaFoldDB" id="A0A074ZBH9"/>
<dbReference type="SUPFAM" id="SSF52821">
    <property type="entry name" value="Rhodanese/Cell cycle control phosphatase"/>
    <property type="match status" value="1"/>
</dbReference>
<gene>
    <name evidence="14" type="ORF">T265_07854</name>
</gene>
<dbReference type="InterPro" id="IPR051889">
    <property type="entry name" value="CEP41"/>
</dbReference>
<dbReference type="GeneID" id="20322033"/>
<dbReference type="SMART" id="SM00450">
    <property type="entry name" value="RHOD"/>
    <property type="match status" value="1"/>
</dbReference>
<dbReference type="GO" id="GO:0060271">
    <property type="term" value="P:cilium assembly"/>
    <property type="evidence" value="ECO:0007669"/>
    <property type="project" value="TreeGrafter"/>
</dbReference>
<keyword evidence="5" id="KW-0970">Cilium biogenesis/degradation</keyword>
<evidence type="ECO:0000313" key="15">
    <source>
        <dbReference type="Proteomes" id="UP000054324"/>
    </source>
</evidence>
<evidence type="ECO:0000256" key="3">
    <source>
        <dbReference type="ARBA" id="ARBA00022448"/>
    </source>
</evidence>
<evidence type="ECO:0000256" key="7">
    <source>
        <dbReference type="ARBA" id="ARBA00023069"/>
    </source>
</evidence>
<dbReference type="InterPro" id="IPR036873">
    <property type="entry name" value="Rhodanese-like_dom_sf"/>
</dbReference>
<keyword evidence="8" id="KW-0206">Cytoskeleton</keyword>
<keyword evidence="6" id="KW-0653">Protein transport</keyword>
<keyword evidence="15" id="KW-1185">Reference proteome</keyword>
<feature type="domain" description="Rhodanese" evidence="13">
    <location>
        <begin position="217"/>
        <end position="311"/>
    </location>
</feature>
<organism evidence="14 15">
    <name type="scientific">Opisthorchis viverrini</name>
    <name type="common">Southeast Asian liver fluke</name>
    <dbReference type="NCBI Taxonomy" id="6198"/>
    <lineage>
        <taxon>Eukaryota</taxon>
        <taxon>Metazoa</taxon>
        <taxon>Spiralia</taxon>
        <taxon>Lophotrochozoa</taxon>
        <taxon>Platyhelminthes</taxon>
        <taxon>Trematoda</taxon>
        <taxon>Digenea</taxon>
        <taxon>Opisthorchiida</taxon>
        <taxon>Opisthorchiata</taxon>
        <taxon>Opisthorchiidae</taxon>
        <taxon>Opisthorchis</taxon>
    </lineage>
</organism>
<feature type="region of interest" description="Disordered" evidence="11">
    <location>
        <begin position="323"/>
        <end position="342"/>
    </location>
</feature>
<comment type="subcellular location">
    <subcellularLocation>
        <location evidence="1">Cytoplasm</location>
        <location evidence="1">Cytoskeleton</location>
        <location evidence="1">Cilium basal body</location>
    </subcellularLocation>
    <subcellularLocation>
        <location evidence="2">Cytoplasm</location>
        <location evidence="2">Cytoskeleton</location>
        <location evidence="2">Microtubule organizing center</location>
        <location evidence="2">Centrosome</location>
    </subcellularLocation>
</comment>
<dbReference type="PANTHER" id="PTHR44390:SF1">
    <property type="entry name" value="CENTROSOMAL PROTEIN OF 41 KDA"/>
    <property type="match status" value="1"/>
</dbReference>
<dbReference type="STRING" id="6198.A0A074ZBH9"/>
<dbReference type="Gene3D" id="3.40.250.10">
    <property type="entry name" value="Rhodanese-like domain"/>
    <property type="match status" value="1"/>
</dbReference>
<dbReference type="GO" id="GO:0036064">
    <property type="term" value="C:ciliary basal body"/>
    <property type="evidence" value="ECO:0007669"/>
    <property type="project" value="TreeGrafter"/>
</dbReference>
<evidence type="ECO:0000256" key="8">
    <source>
        <dbReference type="ARBA" id="ARBA00023212"/>
    </source>
</evidence>
<feature type="compositionally biased region" description="Polar residues" evidence="11">
    <location>
        <begin position="150"/>
        <end position="168"/>
    </location>
</feature>
<keyword evidence="12" id="KW-0732">Signal</keyword>
<evidence type="ECO:0000256" key="10">
    <source>
        <dbReference type="ARBA" id="ARBA00038465"/>
    </source>
</evidence>
<dbReference type="InterPro" id="IPR001763">
    <property type="entry name" value="Rhodanese-like_dom"/>
</dbReference>
<accession>A0A074ZBH9</accession>
<dbReference type="CTD" id="20322033"/>
<dbReference type="PROSITE" id="PS50206">
    <property type="entry name" value="RHODANESE_3"/>
    <property type="match status" value="1"/>
</dbReference>
<sequence>MRAYPTYVELTAILFLCYIHGLLPSRSTLRCPLCAFSRPGNVEGVHRANMPLARKLIDPMQKPIPRNPKYEDVAPTVDTGASMSKYLKKMEEFRESKKQSFSPFQFRDSDFRVRDDEIFKRMKLSTFVQLVLQVHEARGRAQQIEKFDQPHQSNGFGADQNSGDNNQYAEDRPSTARSTLENLVCGIGEFETRMNVKREEDLAKPTGEGGLDLELPYLLLDLREREEFDACHIITAQSYPIAMLSRSVNFETADMLAFRNKPGRIIIVYDEDERLAPRAATTLVQRGYCNIFLLSGGLKLAWKHFPQGLIIGEMPDSIKEVLRPKKRDRSGGNGINRSLLSGPSLSHNSLGYSVTTKPPRTTTPTLYCQLGSRDTPDGGEGFLAEDIMKLTLSLEQELDDGRSIRSGYARSTVSSARHSACGASACIN</sequence>
<evidence type="ECO:0000256" key="1">
    <source>
        <dbReference type="ARBA" id="ARBA00004120"/>
    </source>
</evidence>
<dbReference type="OrthoDB" id="70250at2759"/>
<evidence type="ECO:0000256" key="12">
    <source>
        <dbReference type="SAM" id="SignalP"/>
    </source>
</evidence>
<evidence type="ECO:0000256" key="9">
    <source>
        <dbReference type="ARBA" id="ARBA00023273"/>
    </source>
</evidence>
<name>A0A074ZBH9_OPIVI</name>
<comment type="similarity">
    <text evidence="10">Belongs to the CEP41 family.</text>
</comment>
<dbReference type="EMBL" id="KL596808">
    <property type="protein sequence ID" value="KER24488.1"/>
    <property type="molecule type" value="Genomic_DNA"/>
</dbReference>
<reference evidence="14 15" key="1">
    <citation type="submission" date="2013-11" db="EMBL/GenBank/DDBJ databases">
        <title>Opisthorchis viverrini - life in the bile duct.</title>
        <authorList>
            <person name="Young N.D."/>
            <person name="Nagarajan N."/>
            <person name="Lin S.J."/>
            <person name="Korhonen P.K."/>
            <person name="Jex A.R."/>
            <person name="Hall R.S."/>
            <person name="Safavi-Hemami H."/>
            <person name="Kaewkong W."/>
            <person name="Bertrand D."/>
            <person name="Gao S."/>
            <person name="Seet Q."/>
            <person name="Wongkham S."/>
            <person name="Teh B.T."/>
            <person name="Wongkham C."/>
            <person name="Intapan P.M."/>
            <person name="Maleewong W."/>
            <person name="Yang X."/>
            <person name="Hu M."/>
            <person name="Wang Z."/>
            <person name="Hofmann A."/>
            <person name="Sternberg P.W."/>
            <person name="Tan P."/>
            <person name="Wang J."/>
            <person name="Gasser R.B."/>
        </authorList>
    </citation>
    <scope>NUCLEOTIDE SEQUENCE [LARGE SCALE GENOMIC DNA]</scope>
</reference>
<evidence type="ECO:0000313" key="14">
    <source>
        <dbReference type="EMBL" id="KER24488.1"/>
    </source>
</evidence>
<dbReference type="CDD" id="cd00158">
    <property type="entry name" value="RHOD"/>
    <property type="match status" value="1"/>
</dbReference>
<protein>
    <recommendedName>
        <fullName evidence="13">Rhodanese domain-containing protein</fullName>
    </recommendedName>
</protein>
<keyword evidence="4" id="KW-0963">Cytoplasm</keyword>
<feature type="region of interest" description="Disordered" evidence="11">
    <location>
        <begin position="146"/>
        <end position="175"/>
    </location>
</feature>